<name>A0A1F6FGH3_9BACT</name>
<protein>
    <submittedName>
        <fullName evidence="1">Uncharacterized protein</fullName>
    </submittedName>
</protein>
<dbReference type="EMBL" id="MFMM01000001">
    <property type="protein sequence ID" value="OGG84951.1"/>
    <property type="molecule type" value="Genomic_DNA"/>
</dbReference>
<organism evidence="1 2">
    <name type="scientific">Candidatus Kaiserbacteria bacterium RIFCSPLOWO2_12_FULL_45_26</name>
    <dbReference type="NCBI Taxonomy" id="1798525"/>
    <lineage>
        <taxon>Bacteria</taxon>
        <taxon>Candidatus Kaiseribacteriota</taxon>
    </lineage>
</organism>
<evidence type="ECO:0000313" key="2">
    <source>
        <dbReference type="Proteomes" id="UP000177325"/>
    </source>
</evidence>
<evidence type="ECO:0000313" key="1">
    <source>
        <dbReference type="EMBL" id="OGG84951.1"/>
    </source>
</evidence>
<accession>A0A1F6FGH3</accession>
<sequence length="102" mass="11457">MDTENPPPIVILPPNESGLDVPVRPGWKADHEQLKLGKRCGNCQTPIRQHTTAVVVRMEDPEGYAEKHNVTLANARRTSTYCDVTCARRGYFNLMANLKKPK</sequence>
<reference evidence="1 2" key="1">
    <citation type="journal article" date="2016" name="Nat. Commun.">
        <title>Thousands of microbial genomes shed light on interconnected biogeochemical processes in an aquifer system.</title>
        <authorList>
            <person name="Anantharaman K."/>
            <person name="Brown C.T."/>
            <person name="Hug L.A."/>
            <person name="Sharon I."/>
            <person name="Castelle C.J."/>
            <person name="Probst A.J."/>
            <person name="Thomas B.C."/>
            <person name="Singh A."/>
            <person name="Wilkins M.J."/>
            <person name="Karaoz U."/>
            <person name="Brodie E.L."/>
            <person name="Williams K.H."/>
            <person name="Hubbard S.S."/>
            <person name="Banfield J.F."/>
        </authorList>
    </citation>
    <scope>NUCLEOTIDE SEQUENCE [LARGE SCALE GENOMIC DNA]</scope>
</reference>
<comment type="caution">
    <text evidence="1">The sequence shown here is derived from an EMBL/GenBank/DDBJ whole genome shotgun (WGS) entry which is preliminary data.</text>
</comment>
<dbReference type="Proteomes" id="UP000177325">
    <property type="component" value="Unassembled WGS sequence"/>
</dbReference>
<dbReference type="AlphaFoldDB" id="A0A1F6FGH3"/>
<gene>
    <name evidence="1" type="ORF">A3G90_02695</name>
</gene>
<dbReference type="STRING" id="1798525.A3G90_02695"/>
<proteinExistence type="predicted"/>